<evidence type="ECO:0000313" key="2">
    <source>
        <dbReference type="Proteomes" id="UP000183832"/>
    </source>
</evidence>
<dbReference type="AlphaFoldDB" id="A0A1J1HXW1"/>
<protein>
    <submittedName>
        <fullName evidence="1">CLUMA_CG006666, isoform A</fullName>
    </submittedName>
</protein>
<dbReference type="EMBL" id="CVRI01000036">
    <property type="protein sequence ID" value="CRK92928.1"/>
    <property type="molecule type" value="Genomic_DNA"/>
</dbReference>
<keyword evidence="2" id="KW-1185">Reference proteome</keyword>
<dbReference type="Proteomes" id="UP000183832">
    <property type="component" value="Unassembled WGS sequence"/>
</dbReference>
<name>A0A1J1HXW1_9DIPT</name>
<reference evidence="1 2" key="1">
    <citation type="submission" date="2015-04" db="EMBL/GenBank/DDBJ databases">
        <authorList>
            <person name="Syromyatnikov M.Y."/>
            <person name="Popov V.N."/>
        </authorList>
    </citation>
    <scope>NUCLEOTIDE SEQUENCE [LARGE SCALE GENOMIC DNA]</scope>
</reference>
<accession>A0A1J1HXW1</accession>
<evidence type="ECO:0000313" key="1">
    <source>
        <dbReference type="EMBL" id="CRK92928.1"/>
    </source>
</evidence>
<gene>
    <name evidence="1" type="ORF">CLUMA_CG006666</name>
</gene>
<organism evidence="1 2">
    <name type="scientific">Clunio marinus</name>
    <dbReference type="NCBI Taxonomy" id="568069"/>
    <lineage>
        <taxon>Eukaryota</taxon>
        <taxon>Metazoa</taxon>
        <taxon>Ecdysozoa</taxon>
        <taxon>Arthropoda</taxon>
        <taxon>Hexapoda</taxon>
        <taxon>Insecta</taxon>
        <taxon>Pterygota</taxon>
        <taxon>Neoptera</taxon>
        <taxon>Endopterygota</taxon>
        <taxon>Diptera</taxon>
        <taxon>Nematocera</taxon>
        <taxon>Chironomoidea</taxon>
        <taxon>Chironomidae</taxon>
        <taxon>Clunio</taxon>
    </lineage>
</organism>
<sequence length="72" mass="8665">MIERIWLSHLFKLNENILVNIFPQRMKITFGSFYHKSQSHNISKSLLWDLTRKKRKLNILLHYLSPLKGNSQ</sequence>
<proteinExistence type="predicted"/>